<keyword evidence="1" id="KW-0805">Transcription regulation</keyword>
<dbReference type="PRINTS" id="PR00038">
    <property type="entry name" value="HTHLUXR"/>
</dbReference>
<dbReference type="AlphaFoldDB" id="C0ZSB6"/>
<keyword evidence="2" id="KW-0238">DNA-binding</keyword>
<dbReference type="Pfam" id="PF00196">
    <property type="entry name" value="GerE"/>
    <property type="match status" value="1"/>
</dbReference>
<gene>
    <name evidence="5" type="ordered locus">RER_54000</name>
</gene>
<evidence type="ECO:0000313" key="6">
    <source>
        <dbReference type="Proteomes" id="UP000002204"/>
    </source>
</evidence>
<dbReference type="PANTHER" id="PTHR44688:SF16">
    <property type="entry name" value="DNA-BINDING TRANSCRIPTIONAL ACTIVATOR DEVR_DOSR"/>
    <property type="match status" value="1"/>
</dbReference>
<dbReference type="GO" id="GO:0003677">
    <property type="term" value="F:DNA binding"/>
    <property type="evidence" value="ECO:0007669"/>
    <property type="project" value="UniProtKB-KW"/>
</dbReference>
<reference evidence="6" key="1">
    <citation type="submission" date="2005-03" db="EMBL/GenBank/DDBJ databases">
        <title>Comparison of the complete genome sequences of Rhodococcus erythropolis PR4 and Rhodococcus opacus B4.</title>
        <authorList>
            <person name="Takarada H."/>
            <person name="Sekine M."/>
            <person name="Hosoyama A."/>
            <person name="Yamada R."/>
            <person name="Fujisawa T."/>
            <person name="Omata S."/>
            <person name="Shimizu A."/>
            <person name="Tsukatani N."/>
            <person name="Tanikawa S."/>
            <person name="Fujita N."/>
            <person name="Harayama S."/>
        </authorList>
    </citation>
    <scope>NUCLEOTIDE SEQUENCE [LARGE SCALE GENOMIC DNA]</scope>
    <source>
        <strain evidence="6">PR4 / NBRC 100887</strain>
    </source>
</reference>
<sequence length="238" mass="25507">MDSQRGKRADWTSAGDVVAMTHSSTVTVYTTHSDRGFANAIAAGISAGAYSAPQTADMSLLRHHTSDHGRALVLLPLGGVDWHVKELSALEGSVLVGDLSSGRSMIRGLAAGAHSALNSQLPFASLLDELQAALNPNSTQPAHEKSSLVQRIRLRTEESARIGSLTDREFEIVGLLYGGSNVDSIARTAHIAPTTVRAHVRSILQKLGVHSQLEACAMLRRSGHDARRHPLELRIGRF</sequence>
<evidence type="ECO:0000259" key="4">
    <source>
        <dbReference type="PROSITE" id="PS50043"/>
    </source>
</evidence>
<dbReference type="Proteomes" id="UP000002204">
    <property type="component" value="Chromosome"/>
</dbReference>
<dbReference type="KEGG" id="rer:RER_54000"/>
<dbReference type="SMART" id="SM00421">
    <property type="entry name" value="HTH_LUXR"/>
    <property type="match status" value="1"/>
</dbReference>
<dbReference type="InterPro" id="IPR016032">
    <property type="entry name" value="Sig_transdc_resp-reg_C-effctor"/>
</dbReference>
<dbReference type="InterPro" id="IPR000792">
    <property type="entry name" value="Tscrpt_reg_LuxR_C"/>
</dbReference>
<evidence type="ECO:0000313" key="5">
    <source>
        <dbReference type="EMBL" id="BAH36108.1"/>
    </source>
</evidence>
<evidence type="ECO:0000256" key="2">
    <source>
        <dbReference type="ARBA" id="ARBA00023125"/>
    </source>
</evidence>
<dbReference type="HOGENOM" id="CLU_1165121_0_0_11"/>
<dbReference type="eggNOG" id="COG2909">
    <property type="taxonomic scope" value="Bacteria"/>
</dbReference>
<accession>C0ZSB6</accession>
<evidence type="ECO:0000256" key="1">
    <source>
        <dbReference type="ARBA" id="ARBA00023015"/>
    </source>
</evidence>
<dbReference type="GO" id="GO:0006355">
    <property type="term" value="P:regulation of DNA-templated transcription"/>
    <property type="evidence" value="ECO:0007669"/>
    <property type="project" value="InterPro"/>
</dbReference>
<protein>
    <submittedName>
        <fullName evidence="5">Putative LuxR family transcriptional regulator</fullName>
    </submittedName>
</protein>
<reference evidence="5 6" key="2">
    <citation type="journal article" date="2006" name="Environ. Microbiol.">
        <title>Sequence analysis of three plasmids harboured in Rhodococcus erythropolis strain PR4.</title>
        <authorList>
            <person name="Sekine M."/>
            <person name="Tanikawa S."/>
            <person name="Omata S."/>
            <person name="Saito M."/>
            <person name="Fujisawa T."/>
            <person name="Tsukatani N."/>
            <person name="Tajima T."/>
            <person name="Sekigawa T."/>
            <person name="Kosugi H."/>
            <person name="Matsuo Y."/>
            <person name="Nishiko R."/>
            <person name="Imamura K."/>
            <person name="Ito M."/>
            <person name="Narita H."/>
            <person name="Tago S."/>
            <person name="Fujita N."/>
            <person name="Harayama S."/>
        </authorList>
    </citation>
    <scope>NUCLEOTIDE SEQUENCE [LARGE SCALE GENOMIC DNA]</scope>
    <source>
        <strain evidence="6">PR4 / NBRC 100887</strain>
    </source>
</reference>
<dbReference type="PROSITE" id="PS50043">
    <property type="entry name" value="HTH_LUXR_2"/>
    <property type="match status" value="1"/>
</dbReference>
<keyword evidence="3" id="KW-0804">Transcription</keyword>
<feature type="domain" description="HTH luxR-type" evidence="4">
    <location>
        <begin position="158"/>
        <end position="223"/>
    </location>
</feature>
<dbReference type="Gene3D" id="3.40.50.2300">
    <property type="match status" value="1"/>
</dbReference>
<dbReference type="EMBL" id="AP008957">
    <property type="protein sequence ID" value="BAH36108.1"/>
    <property type="molecule type" value="Genomic_DNA"/>
</dbReference>
<proteinExistence type="predicted"/>
<evidence type="ECO:0000256" key="3">
    <source>
        <dbReference type="ARBA" id="ARBA00023163"/>
    </source>
</evidence>
<organism evidence="5 6">
    <name type="scientific">Rhodococcus erythropolis (strain PR4 / NBRC 100887)</name>
    <dbReference type="NCBI Taxonomy" id="234621"/>
    <lineage>
        <taxon>Bacteria</taxon>
        <taxon>Bacillati</taxon>
        <taxon>Actinomycetota</taxon>
        <taxon>Actinomycetes</taxon>
        <taxon>Mycobacteriales</taxon>
        <taxon>Nocardiaceae</taxon>
        <taxon>Rhodococcus</taxon>
        <taxon>Rhodococcus erythropolis group</taxon>
    </lineage>
</organism>
<dbReference type="PANTHER" id="PTHR44688">
    <property type="entry name" value="DNA-BINDING TRANSCRIPTIONAL ACTIVATOR DEVR_DOSR"/>
    <property type="match status" value="1"/>
</dbReference>
<dbReference type="SUPFAM" id="SSF46894">
    <property type="entry name" value="C-terminal effector domain of the bipartite response regulators"/>
    <property type="match status" value="1"/>
</dbReference>
<name>C0ZSB6_RHOE4</name>
<dbReference type="CDD" id="cd06170">
    <property type="entry name" value="LuxR_C_like"/>
    <property type="match status" value="1"/>
</dbReference>